<sequence>SCLYGLITCKMEILSGLELKPPPMPCSAYLSPDLAGRCSCDVSRRISPDLPAGEELSATFLPVLARLGRARNDVLNLFL</sequence>
<protein>
    <submittedName>
        <fullName evidence="1">Uncharacterized protein</fullName>
    </submittedName>
</protein>
<comment type="caution">
    <text evidence="1">The sequence shown here is derived from an EMBL/GenBank/DDBJ whole genome shotgun (WGS) entry which is preliminary data.</text>
</comment>
<dbReference type="AlphaFoldDB" id="A0A392U4H9"/>
<dbReference type="Proteomes" id="UP000265520">
    <property type="component" value="Unassembled WGS sequence"/>
</dbReference>
<evidence type="ECO:0000313" key="1">
    <source>
        <dbReference type="EMBL" id="MCI68383.1"/>
    </source>
</evidence>
<organism evidence="1 2">
    <name type="scientific">Trifolium medium</name>
    <dbReference type="NCBI Taxonomy" id="97028"/>
    <lineage>
        <taxon>Eukaryota</taxon>
        <taxon>Viridiplantae</taxon>
        <taxon>Streptophyta</taxon>
        <taxon>Embryophyta</taxon>
        <taxon>Tracheophyta</taxon>
        <taxon>Spermatophyta</taxon>
        <taxon>Magnoliopsida</taxon>
        <taxon>eudicotyledons</taxon>
        <taxon>Gunneridae</taxon>
        <taxon>Pentapetalae</taxon>
        <taxon>rosids</taxon>
        <taxon>fabids</taxon>
        <taxon>Fabales</taxon>
        <taxon>Fabaceae</taxon>
        <taxon>Papilionoideae</taxon>
        <taxon>50 kb inversion clade</taxon>
        <taxon>NPAAA clade</taxon>
        <taxon>Hologalegina</taxon>
        <taxon>IRL clade</taxon>
        <taxon>Trifolieae</taxon>
        <taxon>Trifolium</taxon>
    </lineage>
</organism>
<evidence type="ECO:0000313" key="2">
    <source>
        <dbReference type="Proteomes" id="UP000265520"/>
    </source>
</evidence>
<keyword evidence="2" id="KW-1185">Reference proteome</keyword>
<name>A0A392U4H9_9FABA</name>
<reference evidence="1 2" key="1">
    <citation type="journal article" date="2018" name="Front. Plant Sci.">
        <title>Red Clover (Trifolium pratense) and Zigzag Clover (T. medium) - A Picture of Genomic Similarities and Differences.</title>
        <authorList>
            <person name="Dluhosova J."/>
            <person name="Istvanek J."/>
            <person name="Nedelnik J."/>
            <person name="Repkova J."/>
        </authorList>
    </citation>
    <scope>NUCLEOTIDE SEQUENCE [LARGE SCALE GENOMIC DNA]</scope>
    <source>
        <strain evidence="2">cv. 10/8</strain>
        <tissue evidence="1">Leaf</tissue>
    </source>
</reference>
<proteinExistence type="predicted"/>
<feature type="non-terminal residue" evidence="1">
    <location>
        <position position="1"/>
    </location>
</feature>
<dbReference type="EMBL" id="LXQA010735701">
    <property type="protein sequence ID" value="MCI68383.1"/>
    <property type="molecule type" value="Genomic_DNA"/>
</dbReference>
<accession>A0A392U4H9</accession>